<organism evidence="2 3">
    <name type="scientific">Aedes aegypti</name>
    <name type="common">Yellowfever mosquito</name>
    <name type="synonym">Culex aegypti</name>
    <dbReference type="NCBI Taxonomy" id="7159"/>
    <lineage>
        <taxon>Eukaryota</taxon>
        <taxon>Metazoa</taxon>
        <taxon>Ecdysozoa</taxon>
        <taxon>Arthropoda</taxon>
        <taxon>Hexapoda</taxon>
        <taxon>Insecta</taxon>
        <taxon>Pterygota</taxon>
        <taxon>Neoptera</taxon>
        <taxon>Endopterygota</taxon>
        <taxon>Diptera</taxon>
        <taxon>Nematocera</taxon>
        <taxon>Culicoidea</taxon>
        <taxon>Culicidae</taxon>
        <taxon>Culicinae</taxon>
        <taxon>Aedini</taxon>
        <taxon>Aedes</taxon>
        <taxon>Stegomyia</taxon>
    </lineage>
</organism>
<evidence type="ECO:0000313" key="3">
    <source>
        <dbReference type="Proteomes" id="UP000682892"/>
    </source>
</evidence>
<evidence type="ECO:0000313" key="2">
    <source>
        <dbReference type="EMBL" id="EAT36259.1"/>
    </source>
</evidence>
<feature type="compositionally biased region" description="Basic and acidic residues" evidence="1">
    <location>
        <begin position="40"/>
        <end position="51"/>
    </location>
</feature>
<reference evidence="2" key="2">
    <citation type="journal article" date="2007" name="Science">
        <title>Genome sequence of Aedes aegypti, a major arbovirus vector.</title>
        <authorList>
            <person name="Nene V."/>
            <person name="Wortman J.R."/>
            <person name="Lawson D."/>
            <person name="Haas B."/>
            <person name="Kodira C."/>
            <person name="Tu Z.J."/>
            <person name="Loftus B."/>
            <person name="Xi Z."/>
            <person name="Megy K."/>
            <person name="Grabherr M."/>
            <person name="Ren Q."/>
            <person name="Zdobnov E.M."/>
            <person name="Lobo N.F."/>
            <person name="Campbell K.S."/>
            <person name="Brown S.E."/>
            <person name="Bonaldo M.F."/>
            <person name="Zhu J."/>
            <person name="Sinkins S.P."/>
            <person name="Hogenkamp D.G."/>
            <person name="Amedeo P."/>
            <person name="Arensburger P."/>
            <person name="Atkinson P.W."/>
            <person name="Bidwell S."/>
            <person name="Biedler J."/>
            <person name="Birney E."/>
            <person name="Bruggner R.V."/>
            <person name="Costas J."/>
            <person name="Coy M.R."/>
            <person name="Crabtree J."/>
            <person name="Crawford M."/>
            <person name="Debruyn B."/>
            <person name="Decaprio D."/>
            <person name="Eiglmeier K."/>
            <person name="Eisenstadt E."/>
            <person name="El-Dorry H."/>
            <person name="Gelbart W.M."/>
            <person name="Gomes S.L."/>
            <person name="Hammond M."/>
            <person name="Hannick L.I."/>
            <person name="Hogan J.R."/>
            <person name="Holmes M.H."/>
            <person name="Jaffe D."/>
            <person name="Johnston J.S."/>
            <person name="Kennedy R.C."/>
            <person name="Koo H."/>
            <person name="Kravitz S."/>
            <person name="Kriventseva E.V."/>
            <person name="Kulp D."/>
            <person name="Labutti K."/>
            <person name="Lee E."/>
            <person name="Li S."/>
            <person name="Lovin D.D."/>
            <person name="Mao C."/>
            <person name="Mauceli E."/>
            <person name="Menck C.F."/>
            <person name="Miller J.R."/>
            <person name="Montgomery P."/>
            <person name="Mori A."/>
            <person name="Nascimento A.L."/>
            <person name="Naveira H.F."/>
            <person name="Nusbaum C."/>
            <person name="O'leary S."/>
            <person name="Orvis J."/>
            <person name="Pertea M."/>
            <person name="Quesneville H."/>
            <person name="Reidenbach K.R."/>
            <person name="Rogers Y.H."/>
            <person name="Roth C.W."/>
            <person name="Schneider J.R."/>
            <person name="Schatz M."/>
            <person name="Shumway M."/>
            <person name="Stanke M."/>
            <person name="Stinson E.O."/>
            <person name="Tubio J.M."/>
            <person name="Vanzee J.P."/>
            <person name="Verjovski-Almeida S."/>
            <person name="Werner D."/>
            <person name="White O."/>
            <person name="Wyder S."/>
            <person name="Zeng Q."/>
            <person name="Zhao Q."/>
            <person name="Zhao Y."/>
            <person name="Hill C.A."/>
            <person name="Raikhel A.S."/>
            <person name="Soares M.B."/>
            <person name="Knudson D.L."/>
            <person name="Lee N.H."/>
            <person name="Galagan J."/>
            <person name="Salzberg S.L."/>
            <person name="Paulsen I.T."/>
            <person name="Dimopoulos G."/>
            <person name="Collins F.H."/>
            <person name="Birren B."/>
            <person name="Fraser-Liggett C.M."/>
            <person name="Severson D.W."/>
        </authorList>
    </citation>
    <scope>NUCLEOTIDE SEQUENCE [LARGE SCALE GENOMIC DNA]</scope>
    <source>
        <strain evidence="2">Liverpool</strain>
    </source>
</reference>
<dbReference type="EMBL" id="CH477782">
    <property type="protein sequence ID" value="EAT36259.1"/>
    <property type="molecule type" value="Genomic_DNA"/>
</dbReference>
<accession>Q16PH0</accession>
<reference evidence="2" key="1">
    <citation type="submission" date="2005-10" db="EMBL/GenBank/DDBJ databases">
        <authorList>
            <person name="Loftus B.J."/>
            <person name="Nene V.M."/>
            <person name="Hannick L.I."/>
            <person name="Bidwell S."/>
            <person name="Haas B."/>
            <person name="Amedeo P."/>
            <person name="Orvis J."/>
            <person name="Wortman J.R."/>
            <person name="White O.R."/>
            <person name="Salzberg S."/>
            <person name="Shumway M."/>
            <person name="Koo H."/>
            <person name="Zhao Y."/>
            <person name="Holmes M."/>
            <person name="Miller J."/>
            <person name="Schatz M."/>
            <person name="Pop M."/>
            <person name="Pai G."/>
            <person name="Utterback T."/>
            <person name="Rogers Y.-H."/>
            <person name="Kravitz S."/>
            <person name="Fraser C.M."/>
        </authorList>
    </citation>
    <scope>NUCLEOTIDE SEQUENCE</scope>
    <source>
        <strain evidence="2">Liverpool</strain>
    </source>
</reference>
<dbReference type="Proteomes" id="UP000682892">
    <property type="component" value="Unassembled WGS sequence"/>
</dbReference>
<feature type="region of interest" description="Disordered" evidence="1">
    <location>
        <begin position="19"/>
        <end position="64"/>
    </location>
</feature>
<proteinExistence type="predicted"/>
<reference evidence="2" key="3">
    <citation type="submission" date="2012-09" db="EMBL/GenBank/DDBJ databases">
        <authorList>
            <consortium name="VectorBase"/>
        </authorList>
    </citation>
    <scope>NUCLEOTIDE SEQUENCE</scope>
    <source>
        <strain evidence="2">Liverpool</strain>
    </source>
</reference>
<evidence type="ECO:0000256" key="1">
    <source>
        <dbReference type="SAM" id="MobiDB-lite"/>
    </source>
</evidence>
<dbReference type="HOGENOM" id="CLU_2442615_0_0_1"/>
<gene>
    <name evidence="2" type="ORF">AaeL_AAEL011644</name>
</gene>
<dbReference type="PaxDb" id="7159-AAEL011644-PA"/>
<dbReference type="AlphaFoldDB" id="Q16PH0"/>
<name>Q16PH0_AEDAE</name>
<sequence>MSRERIVAVYQCEAENRAANDRPVKQSSIHPPRTISRLSGCDELHDGRSSADDAPTTGRPNVSSRIPLSTSGVLSSPFVINSSYLSVYFS</sequence>
<protein>
    <submittedName>
        <fullName evidence="2">AAEL011644-PA</fullName>
    </submittedName>
</protein>